<keyword evidence="4 7" id="KW-0812">Transmembrane</keyword>
<accession>A0A1W1YTI3</accession>
<reference evidence="9 10" key="1">
    <citation type="submission" date="2017-04" db="EMBL/GenBank/DDBJ databases">
        <authorList>
            <person name="Afonso C.L."/>
            <person name="Miller P.J."/>
            <person name="Scott M.A."/>
            <person name="Spackman E."/>
            <person name="Goraichik I."/>
            <person name="Dimitrov K.M."/>
            <person name="Suarez D.L."/>
            <person name="Swayne D.E."/>
        </authorList>
    </citation>
    <scope>NUCLEOTIDE SEQUENCE [LARGE SCALE GENOMIC DNA]</scope>
    <source>
        <strain evidence="9 10">DSM 3385</strain>
    </source>
</reference>
<proteinExistence type="inferred from homology"/>
<keyword evidence="7" id="KW-0653">Protein transport</keyword>
<keyword evidence="10" id="KW-1185">Reference proteome</keyword>
<evidence type="ECO:0000256" key="6">
    <source>
        <dbReference type="ARBA" id="ARBA00023136"/>
    </source>
</evidence>
<dbReference type="AlphaFoldDB" id="A0A1W1YTI3"/>
<evidence type="ECO:0000256" key="7">
    <source>
        <dbReference type="RuleBase" id="RU003879"/>
    </source>
</evidence>
<sequence length="141" mass="15199">MHRIGNLSGPSGMDDNDIEINMMPLIDMIFILLIFFLVTASFVRESGVEVNRPQAVTAQAKEAVGFIVGITKDGNVFIDNQKVDLRRVRGLVEIFLTENSEGGIIIDADGACPTSRLVAVLDQCRLAGAQNIAVSAVKPGR</sequence>
<dbReference type="Proteomes" id="UP000192418">
    <property type="component" value="Unassembled WGS sequence"/>
</dbReference>
<evidence type="ECO:0000313" key="10">
    <source>
        <dbReference type="Proteomes" id="UP000192418"/>
    </source>
</evidence>
<comment type="similarity">
    <text evidence="2 7">Belongs to the ExbD/TolR family.</text>
</comment>
<evidence type="ECO:0000256" key="1">
    <source>
        <dbReference type="ARBA" id="ARBA00004162"/>
    </source>
</evidence>
<dbReference type="PANTHER" id="PTHR30558:SF13">
    <property type="entry name" value="BIOPOLYMER TRANSPORT PROTEIN EXBD2"/>
    <property type="match status" value="1"/>
</dbReference>
<evidence type="ECO:0000256" key="2">
    <source>
        <dbReference type="ARBA" id="ARBA00005811"/>
    </source>
</evidence>
<dbReference type="GO" id="GO:0015031">
    <property type="term" value="P:protein transport"/>
    <property type="evidence" value="ECO:0007669"/>
    <property type="project" value="UniProtKB-KW"/>
</dbReference>
<keyword evidence="5 8" id="KW-1133">Transmembrane helix</keyword>
<dbReference type="RefSeq" id="WP_084066618.1">
    <property type="nucleotide sequence ID" value="NZ_FWXY01000001.1"/>
</dbReference>
<dbReference type="InterPro" id="IPR003400">
    <property type="entry name" value="ExbD"/>
</dbReference>
<evidence type="ECO:0000256" key="4">
    <source>
        <dbReference type="ARBA" id="ARBA00022692"/>
    </source>
</evidence>
<comment type="subcellular location">
    <subcellularLocation>
        <location evidence="1">Cell membrane</location>
        <topology evidence="1">Single-pass membrane protein</topology>
    </subcellularLocation>
    <subcellularLocation>
        <location evidence="7">Cell membrane</location>
        <topology evidence="7">Single-pass type II membrane protein</topology>
    </subcellularLocation>
</comment>
<organism evidence="9 10">
    <name type="scientific">Desulfocicer vacuolatum DSM 3385</name>
    <dbReference type="NCBI Taxonomy" id="1121400"/>
    <lineage>
        <taxon>Bacteria</taxon>
        <taxon>Pseudomonadati</taxon>
        <taxon>Thermodesulfobacteriota</taxon>
        <taxon>Desulfobacteria</taxon>
        <taxon>Desulfobacterales</taxon>
        <taxon>Desulfobacteraceae</taxon>
        <taxon>Desulfocicer</taxon>
    </lineage>
</organism>
<keyword evidence="3" id="KW-1003">Cell membrane</keyword>
<dbReference type="GO" id="GO:0022857">
    <property type="term" value="F:transmembrane transporter activity"/>
    <property type="evidence" value="ECO:0007669"/>
    <property type="project" value="InterPro"/>
</dbReference>
<evidence type="ECO:0000256" key="5">
    <source>
        <dbReference type="ARBA" id="ARBA00022989"/>
    </source>
</evidence>
<dbReference type="STRING" id="1121400.SAMN02746065_101321"/>
<protein>
    <submittedName>
        <fullName evidence="9">Outer membrane transport energization protein ExbD</fullName>
    </submittedName>
</protein>
<keyword evidence="6 8" id="KW-0472">Membrane</keyword>
<dbReference type="GO" id="GO:0005886">
    <property type="term" value="C:plasma membrane"/>
    <property type="evidence" value="ECO:0007669"/>
    <property type="project" value="UniProtKB-SubCell"/>
</dbReference>
<name>A0A1W1YTI3_9BACT</name>
<feature type="transmembrane region" description="Helical" evidence="8">
    <location>
        <begin position="20"/>
        <end position="43"/>
    </location>
</feature>
<dbReference type="EMBL" id="FWXY01000001">
    <property type="protein sequence ID" value="SMC39111.1"/>
    <property type="molecule type" value="Genomic_DNA"/>
</dbReference>
<gene>
    <name evidence="9" type="ORF">SAMN02746065_101321</name>
</gene>
<evidence type="ECO:0000313" key="9">
    <source>
        <dbReference type="EMBL" id="SMC39111.1"/>
    </source>
</evidence>
<evidence type="ECO:0000256" key="8">
    <source>
        <dbReference type="SAM" id="Phobius"/>
    </source>
</evidence>
<dbReference type="Pfam" id="PF02472">
    <property type="entry name" value="ExbD"/>
    <property type="match status" value="1"/>
</dbReference>
<dbReference type="PANTHER" id="PTHR30558">
    <property type="entry name" value="EXBD MEMBRANE COMPONENT OF PMF-DRIVEN MACROMOLECULE IMPORT SYSTEM"/>
    <property type="match status" value="1"/>
</dbReference>
<evidence type="ECO:0000256" key="3">
    <source>
        <dbReference type="ARBA" id="ARBA00022475"/>
    </source>
</evidence>
<dbReference type="OrthoDB" id="5456447at2"/>
<dbReference type="Gene3D" id="3.30.420.270">
    <property type="match status" value="1"/>
</dbReference>
<keyword evidence="7" id="KW-0813">Transport</keyword>